<organism evidence="3 4">
    <name type="scientific">Candidatus Neptunichlamydia vexilliferae</name>
    <dbReference type="NCBI Taxonomy" id="1651774"/>
    <lineage>
        <taxon>Bacteria</taxon>
        <taxon>Pseudomonadati</taxon>
        <taxon>Chlamydiota</taxon>
        <taxon>Chlamydiia</taxon>
        <taxon>Parachlamydiales</taxon>
        <taxon>Simkaniaceae</taxon>
        <taxon>Candidatus Neptunichlamydia</taxon>
    </lineage>
</organism>
<evidence type="ECO:0000313" key="4">
    <source>
        <dbReference type="Proteomes" id="UP001194714"/>
    </source>
</evidence>
<dbReference type="InterPro" id="IPR051199">
    <property type="entry name" value="LPS_LOS_Heptosyltrfase"/>
</dbReference>
<dbReference type="Proteomes" id="UP001194714">
    <property type="component" value="Unassembled WGS sequence"/>
</dbReference>
<reference evidence="3 4" key="1">
    <citation type="submission" date="2020-01" db="EMBL/GenBank/DDBJ databases">
        <title>Draft genome sequence of Cand. Neptunochlamydia vexilliferae K9.</title>
        <authorList>
            <person name="Schulz F."/>
            <person name="Koestlbacher S."/>
            <person name="Wascher F."/>
            <person name="Pizzetti I."/>
            <person name="Horn M."/>
        </authorList>
    </citation>
    <scope>NUCLEOTIDE SEQUENCE [LARGE SCALE GENOMIC DNA]</scope>
    <source>
        <strain evidence="3 4">K9</strain>
    </source>
</reference>
<keyword evidence="2" id="KW-0808">Transferase</keyword>
<evidence type="ECO:0008006" key="5">
    <source>
        <dbReference type="Google" id="ProtNLM"/>
    </source>
</evidence>
<evidence type="ECO:0000256" key="2">
    <source>
        <dbReference type="ARBA" id="ARBA00022679"/>
    </source>
</evidence>
<evidence type="ECO:0000256" key="1">
    <source>
        <dbReference type="ARBA" id="ARBA00022676"/>
    </source>
</evidence>
<dbReference type="Pfam" id="PF01075">
    <property type="entry name" value="Glyco_transf_9"/>
    <property type="match status" value="1"/>
</dbReference>
<dbReference type="CDD" id="cd03789">
    <property type="entry name" value="GT9_LPS_heptosyltransferase"/>
    <property type="match status" value="1"/>
</dbReference>
<evidence type="ECO:0000313" key="3">
    <source>
        <dbReference type="EMBL" id="MBF5058782.1"/>
    </source>
</evidence>
<proteinExistence type="predicted"/>
<dbReference type="InterPro" id="IPR002201">
    <property type="entry name" value="Glyco_trans_9"/>
</dbReference>
<protein>
    <recommendedName>
        <fullName evidence="5">Lipopolysaccharide heptosyltransferase I</fullName>
    </recommendedName>
</protein>
<sequence length="340" mass="38396">MLVKMEILIIKTSSLGDIIQSFPVLALLKQTYPHSQIDWVVEKSFCELLEAHPDIRQAIPVEARKWKKNLFAYRSGVQAAVKNDYDVSIDLQGNIKSGLIAKFISAKQKVGTSFSSAPEWPNGFFLTHRYPLDKKKAISLQYLSLVQNHFALQQAPIPKQLFLTITPEEEAWIDEQTAPPVRYMVCPGSQWENKKLFLPTWIELLKEFAHKKNPHYYFVWGNEKEEQEARALHAQFPEMSTLLPHLSLPLWQRLMAKMDGIFSVDSSALHLAATTGVPTYSFFGPSSAAVYKPAGAHHHALQGPCPYGKTFTKRCPALRTCKTGACIKGLSSKTLEEIIR</sequence>
<keyword evidence="1" id="KW-0328">Glycosyltransferase</keyword>
<keyword evidence="4" id="KW-1185">Reference proteome</keyword>
<name>A0ABS0AXB5_9BACT</name>
<dbReference type="PANTHER" id="PTHR30160">
    <property type="entry name" value="TETRAACYLDISACCHARIDE 4'-KINASE-RELATED"/>
    <property type="match status" value="1"/>
</dbReference>
<dbReference type="EMBL" id="JAAEJV010000004">
    <property type="protein sequence ID" value="MBF5058782.1"/>
    <property type="molecule type" value="Genomic_DNA"/>
</dbReference>
<dbReference type="PANTHER" id="PTHR30160:SF1">
    <property type="entry name" value="LIPOPOLYSACCHARIDE 1,2-N-ACETYLGLUCOSAMINETRANSFERASE-RELATED"/>
    <property type="match status" value="1"/>
</dbReference>
<dbReference type="SUPFAM" id="SSF53756">
    <property type="entry name" value="UDP-Glycosyltransferase/glycogen phosphorylase"/>
    <property type="match status" value="1"/>
</dbReference>
<comment type="caution">
    <text evidence="3">The sequence shown here is derived from an EMBL/GenBank/DDBJ whole genome shotgun (WGS) entry which is preliminary data.</text>
</comment>
<accession>A0ABS0AXB5</accession>
<gene>
    <name evidence="3" type="ORF">NEPTK9_000281</name>
</gene>
<dbReference type="Gene3D" id="3.40.50.2000">
    <property type="entry name" value="Glycogen Phosphorylase B"/>
    <property type="match status" value="2"/>
</dbReference>